<feature type="transmembrane region" description="Helical" evidence="3">
    <location>
        <begin position="12"/>
        <end position="35"/>
    </location>
</feature>
<feature type="transmembrane region" description="Helical" evidence="3">
    <location>
        <begin position="216"/>
        <end position="238"/>
    </location>
</feature>
<sequence length="992" mass="114570">MLSDHKTTNRYLALFTFFVSLIIYTLTLAPTASFWDAGEFIAVAHGLQVNHPPGAPFYSIVGRLFSMFMPAEYIAVSINFISALTSAFTVMFLYLIVVRLVREWKGNPDSMDMMDKIGMYGGALVGALTFAVTDTFWFSAVEAEVYAMSMFFTSIVVWMALKWAENFDKPYNERWLVLIAYMFGIAIGVHLLNLLALFFVALIVYFKLKEFEWKSFLLMGVGAVIAFFSVYPFTIQMIPTMANSVDEATYGLIGPMLFIFLFMAAVAYAIYYTHKHKMRIANIIAISYAMILIGFSSYSVIMIRSIADPPIDENDPETVEAFISYLKREQYGATPILKGNNYNDQTGQIDRSEEEFFPRRYSPAPNHLDYYGRYNSDWAFFWDYQVNHMYIRYFNWNFIGREADIQDTGWRSGFEEPAYPDNPASNAYFFIPFLLGLFGMIFHFSSDWKRALAILALFIVTGLAIIVFLNQPPYQPRERDYAYVGSFFAFSIWLGLGVTGIIELIKQYANNRILGYAAVVLCLLASPVWMGYQNWDDHDRSDRYVAPDYARNLLESVAPNAILFTNGDNDTFPLWYAQEVEGVRTDVRIVCLSLLNTDWYIKQLRDQWSHESAPLPISLSDEEVERVTAGISQWQPQDITIPVDKEMLQNAFSEDMNYKEAIGVKPDTSLPLLQKGVDFEMPVDSLDDEVTWTLYGRFYGQNQQGDRIYYLQVQDRLILDILQNNNWLRPVYFANTVSGESQLNLQDYFRTEGKAYRVVPKDFGAGREGHINPKTFTDRVENFKFREWNNPDVYFDENIRRMLSNYRFNFMSLAMTYREEGKIDSAQYWLKWGEEKIPFRPSETNESLKLLYAVRYAQVDLHDDAMRLAGTAVEDIKEKLEKNLNRFSDIEAEFNELNQQLQSAQSRGDIRTQREIRPQLEQLNSDAQQYLTAVRTARQSLVLIQYTYYQGDNTEEAKALSEEVNMLMGSSFPPMPATKEASEQEIQRYGID</sequence>
<dbReference type="InterPro" id="IPR021280">
    <property type="entry name" value="TMEM260-like"/>
</dbReference>
<dbReference type="PANTHER" id="PTHR16214">
    <property type="entry name" value="TRANSMEMBRANE PROTEIN 260"/>
    <property type="match status" value="1"/>
</dbReference>
<organism evidence="4 5">
    <name type="scientific">Gracilimonas sediminicola</name>
    <dbReference type="NCBI Taxonomy" id="2952158"/>
    <lineage>
        <taxon>Bacteria</taxon>
        <taxon>Pseudomonadati</taxon>
        <taxon>Balneolota</taxon>
        <taxon>Balneolia</taxon>
        <taxon>Balneolales</taxon>
        <taxon>Balneolaceae</taxon>
        <taxon>Gracilimonas</taxon>
    </lineage>
</organism>
<dbReference type="InterPro" id="IPR052724">
    <property type="entry name" value="GT117_domain-containing"/>
</dbReference>
<feature type="region of interest" description="Disordered" evidence="2">
    <location>
        <begin position="972"/>
        <end position="992"/>
    </location>
</feature>
<keyword evidence="1" id="KW-0175">Coiled coil</keyword>
<protein>
    <submittedName>
        <fullName evidence="4">DUF2723 domain-containing protein</fullName>
    </submittedName>
</protein>
<dbReference type="Pfam" id="PF11028">
    <property type="entry name" value="TMEM260-like"/>
    <property type="match status" value="1"/>
</dbReference>
<dbReference type="RefSeq" id="WP_255135441.1">
    <property type="nucleotide sequence ID" value="NZ_JANDBC010000003.1"/>
</dbReference>
<keyword evidence="3" id="KW-1133">Transmembrane helix</keyword>
<proteinExistence type="predicted"/>
<evidence type="ECO:0000313" key="4">
    <source>
        <dbReference type="EMBL" id="MCP9292548.1"/>
    </source>
</evidence>
<feature type="transmembrane region" description="Helical" evidence="3">
    <location>
        <begin position="175"/>
        <end position="204"/>
    </location>
</feature>
<gene>
    <name evidence="4" type="ORF">NM125_13250</name>
</gene>
<feature type="transmembrane region" description="Helical" evidence="3">
    <location>
        <begin position="117"/>
        <end position="138"/>
    </location>
</feature>
<feature type="transmembrane region" description="Helical" evidence="3">
    <location>
        <begin position="78"/>
        <end position="97"/>
    </location>
</feature>
<accession>A0A9X2L6P2</accession>
<comment type="caution">
    <text evidence="4">The sequence shown here is derived from an EMBL/GenBank/DDBJ whole genome shotgun (WGS) entry which is preliminary data.</text>
</comment>
<feature type="transmembrane region" description="Helical" evidence="3">
    <location>
        <begin position="427"/>
        <end position="444"/>
    </location>
</feature>
<keyword evidence="5" id="KW-1185">Reference proteome</keyword>
<dbReference type="Proteomes" id="UP001139125">
    <property type="component" value="Unassembled WGS sequence"/>
</dbReference>
<feature type="transmembrane region" description="Helical" evidence="3">
    <location>
        <begin position="451"/>
        <end position="469"/>
    </location>
</feature>
<evidence type="ECO:0000256" key="3">
    <source>
        <dbReference type="SAM" id="Phobius"/>
    </source>
</evidence>
<feature type="coiled-coil region" evidence="1">
    <location>
        <begin position="873"/>
        <end position="940"/>
    </location>
</feature>
<keyword evidence="3" id="KW-0812">Transmembrane</keyword>
<dbReference type="EMBL" id="JANDBC010000003">
    <property type="protein sequence ID" value="MCP9292548.1"/>
    <property type="molecule type" value="Genomic_DNA"/>
</dbReference>
<feature type="transmembrane region" description="Helical" evidence="3">
    <location>
        <begin position="513"/>
        <end position="532"/>
    </location>
</feature>
<feature type="transmembrane region" description="Helical" evidence="3">
    <location>
        <begin position="250"/>
        <end position="271"/>
    </location>
</feature>
<name>A0A9X2L6P2_9BACT</name>
<feature type="transmembrane region" description="Helical" evidence="3">
    <location>
        <begin position="481"/>
        <end position="501"/>
    </location>
</feature>
<feature type="transmembrane region" description="Helical" evidence="3">
    <location>
        <begin position="283"/>
        <end position="307"/>
    </location>
</feature>
<evidence type="ECO:0000256" key="2">
    <source>
        <dbReference type="SAM" id="MobiDB-lite"/>
    </source>
</evidence>
<dbReference type="AlphaFoldDB" id="A0A9X2L6P2"/>
<evidence type="ECO:0000256" key="1">
    <source>
        <dbReference type="SAM" id="Coils"/>
    </source>
</evidence>
<feature type="compositionally biased region" description="Basic and acidic residues" evidence="2">
    <location>
        <begin position="980"/>
        <end position="992"/>
    </location>
</feature>
<dbReference type="PANTHER" id="PTHR16214:SF3">
    <property type="entry name" value="TRANSMEMBRANE PROTEIN 260"/>
    <property type="match status" value="1"/>
</dbReference>
<reference evidence="4" key="1">
    <citation type="submission" date="2022-06" db="EMBL/GenBank/DDBJ databases">
        <title>Gracilimonas sp. CAU 1638 isolated from sea sediment.</title>
        <authorList>
            <person name="Kim W."/>
        </authorList>
    </citation>
    <scope>NUCLEOTIDE SEQUENCE</scope>
    <source>
        <strain evidence="4">CAU 1638</strain>
    </source>
</reference>
<evidence type="ECO:0000313" key="5">
    <source>
        <dbReference type="Proteomes" id="UP001139125"/>
    </source>
</evidence>
<keyword evidence="3" id="KW-0472">Membrane</keyword>